<comment type="caution">
    <text evidence="2">The sequence shown here is derived from an EMBL/GenBank/DDBJ whole genome shotgun (WGS) entry which is preliminary data.</text>
</comment>
<name>A0AAW9DSP3_ACIAO</name>
<proteinExistence type="predicted"/>
<dbReference type="PANTHER" id="PTHR33303">
    <property type="entry name" value="CYTOPLASMIC PROTEIN-RELATED"/>
    <property type="match status" value="1"/>
</dbReference>
<accession>A0AAW9DSP3</accession>
<dbReference type="EMBL" id="JAWXYB010000018">
    <property type="protein sequence ID" value="MDX5932201.1"/>
    <property type="molecule type" value="Genomic_DNA"/>
</dbReference>
<reference evidence="2 3" key="1">
    <citation type="submission" date="2023-11" db="EMBL/GenBank/DDBJ databases">
        <title>MicrobeMod: A computational toolkit for identifying prokaryotic methylation and restriction-modification with nanopore sequencing.</title>
        <authorList>
            <person name="Crits-Christoph A."/>
            <person name="Kang S.C."/>
            <person name="Lee H."/>
            <person name="Ostrov N."/>
        </authorList>
    </citation>
    <scope>NUCLEOTIDE SEQUENCE [LARGE SCALE GENOMIC DNA]</scope>
    <source>
        <strain evidence="2 3">DSMZ 700</strain>
    </source>
</reference>
<sequence length="147" mass="15863">MTAIDGLDDAAIRRILQRTQRIALVGASANPERPSNRVMRFLLDRGYVVTPVNPGLAGHHLHGQRVVASLDEAEPLDMVDLFRASEKVMPAVAAAIRLKAKTIWMQLGVVNPEAAAIARAAGLTVVMNRCPAIERPRLGMEGASPRP</sequence>
<gene>
    <name evidence="2" type="ORF">SIL87_15700</name>
</gene>
<dbReference type="Pfam" id="PF13380">
    <property type="entry name" value="CoA_binding_2"/>
    <property type="match status" value="1"/>
</dbReference>
<keyword evidence="3" id="KW-1185">Reference proteome</keyword>
<dbReference type="SMART" id="SM00881">
    <property type="entry name" value="CoA_binding"/>
    <property type="match status" value="1"/>
</dbReference>
<dbReference type="AlphaFoldDB" id="A0AAW9DSP3"/>
<dbReference type="InterPro" id="IPR036291">
    <property type="entry name" value="NAD(P)-bd_dom_sf"/>
</dbReference>
<protein>
    <submittedName>
        <fullName evidence="2">CoA-binding protein</fullName>
    </submittedName>
</protein>
<dbReference type="RefSeq" id="WP_319615996.1">
    <property type="nucleotide sequence ID" value="NZ_JAWXYB010000018.1"/>
</dbReference>
<feature type="domain" description="CoA-binding" evidence="1">
    <location>
        <begin position="16"/>
        <end position="109"/>
    </location>
</feature>
<dbReference type="Proteomes" id="UP001279553">
    <property type="component" value="Unassembled WGS sequence"/>
</dbReference>
<organism evidence="2 3">
    <name type="scientific">Acidiphilium acidophilum</name>
    <name type="common">Thiobacillus acidophilus</name>
    <dbReference type="NCBI Taxonomy" id="76588"/>
    <lineage>
        <taxon>Bacteria</taxon>
        <taxon>Pseudomonadati</taxon>
        <taxon>Pseudomonadota</taxon>
        <taxon>Alphaproteobacteria</taxon>
        <taxon>Acetobacterales</taxon>
        <taxon>Acidocellaceae</taxon>
        <taxon>Acidiphilium</taxon>
    </lineage>
</organism>
<dbReference type="InterPro" id="IPR003781">
    <property type="entry name" value="CoA-bd"/>
</dbReference>
<dbReference type="PANTHER" id="PTHR33303:SF2">
    <property type="entry name" value="COA-BINDING DOMAIN-CONTAINING PROTEIN"/>
    <property type="match status" value="1"/>
</dbReference>
<evidence type="ECO:0000313" key="2">
    <source>
        <dbReference type="EMBL" id="MDX5932201.1"/>
    </source>
</evidence>
<dbReference type="Gene3D" id="3.40.50.720">
    <property type="entry name" value="NAD(P)-binding Rossmann-like Domain"/>
    <property type="match status" value="1"/>
</dbReference>
<evidence type="ECO:0000259" key="1">
    <source>
        <dbReference type="SMART" id="SM00881"/>
    </source>
</evidence>
<dbReference type="SUPFAM" id="SSF51735">
    <property type="entry name" value="NAD(P)-binding Rossmann-fold domains"/>
    <property type="match status" value="1"/>
</dbReference>
<evidence type="ECO:0000313" key="3">
    <source>
        <dbReference type="Proteomes" id="UP001279553"/>
    </source>
</evidence>